<reference evidence="1 2" key="1">
    <citation type="submission" date="2017-01" db="EMBL/GenBank/DDBJ databases">
        <title>Novel large sulfur bacteria in the metagenomes of groundwater-fed chemosynthetic microbial mats in the Lake Huron basin.</title>
        <authorList>
            <person name="Sharrar A.M."/>
            <person name="Flood B.E."/>
            <person name="Bailey J.V."/>
            <person name="Jones D.S."/>
            <person name="Biddanda B."/>
            <person name="Ruberg S.A."/>
            <person name="Marcus D.N."/>
            <person name="Dick G.J."/>
        </authorList>
    </citation>
    <scope>NUCLEOTIDE SEQUENCE [LARGE SCALE GENOMIC DNA]</scope>
    <source>
        <strain evidence="1">A8</strain>
    </source>
</reference>
<comment type="caution">
    <text evidence="1">The sequence shown here is derived from an EMBL/GenBank/DDBJ whole genome shotgun (WGS) entry which is preliminary data.</text>
</comment>
<dbReference type="Proteomes" id="UP000192491">
    <property type="component" value="Unassembled WGS sequence"/>
</dbReference>
<accession>A0A1Y1QES6</accession>
<proteinExistence type="predicted"/>
<evidence type="ECO:0000313" key="2">
    <source>
        <dbReference type="Proteomes" id="UP000192491"/>
    </source>
</evidence>
<dbReference type="EMBL" id="MTEJ01000369">
    <property type="protein sequence ID" value="OQX03944.1"/>
    <property type="molecule type" value="Genomic_DNA"/>
</dbReference>
<sequence length="67" mass="7706">MIPMTPREIIDRICAERGLRNTRADDGGSDQHAVRERKTPMTKRLLLDSALIMRDADRRTAEVWGNQ</sequence>
<protein>
    <submittedName>
        <fullName evidence="1">Uncharacterized protein</fullName>
    </submittedName>
</protein>
<name>A0A1Y1QES6_9GAMM</name>
<organism evidence="1 2">
    <name type="scientific">Thiothrix lacustris</name>
    <dbReference type="NCBI Taxonomy" id="525917"/>
    <lineage>
        <taxon>Bacteria</taxon>
        <taxon>Pseudomonadati</taxon>
        <taxon>Pseudomonadota</taxon>
        <taxon>Gammaproteobacteria</taxon>
        <taxon>Thiotrichales</taxon>
        <taxon>Thiotrichaceae</taxon>
        <taxon>Thiothrix</taxon>
    </lineage>
</organism>
<gene>
    <name evidence="1" type="ORF">BWK73_37850</name>
</gene>
<evidence type="ECO:0000313" key="1">
    <source>
        <dbReference type="EMBL" id="OQX03944.1"/>
    </source>
</evidence>
<dbReference type="AlphaFoldDB" id="A0A1Y1QES6"/>